<feature type="transmembrane region" description="Helical" evidence="6">
    <location>
        <begin position="147"/>
        <end position="165"/>
    </location>
</feature>
<feature type="transmembrane region" description="Helical" evidence="6">
    <location>
        <begin position="209"/>
        <end position="228"/>
    </location>
</feature>
<dbReference type="GO" id="GO:0005886">
    <property type="term" value="C:plasma membrane"/>
    <property type="evidence" value="ECO:0007669"/>
    <property type="project" value="UniProtKB-SubCell"/>
</dbReference>
<dbReference type="eggNOG" id="COG2814">
    <property type="taxonomic scope" value="Bacteria"/>
</dbReference>
<proteinExistence type="predicted"/>
<keyword evidence="4 6" id="KW-1133">Transmembrane helix</keyword>
<evidence type="ECO:0000259" key="7">
    <source>
        <dbReference type="PROSITE" id="PS50850"/>
    </source>
</evidence>
<keyword evidence="5 6" id="KW-0472">Membrane</keyword>
<evidence type="ECO:0000256" key="5">
    <source>
        <dbReference type="ARBA" id="ARBA00023136"/>
    </source>
</evidence>
<evidence type="ECO:0000313" key="8">
    <source>
        <dbReference type="EMBL" id="ETY75118.1"/>
    </source>
</evidence>
<feature type="transmembrane region" description="Helical" evidence="6">
    <location>
        <begin position="280"/>
        <end position="297"/>
    </location>
</feature>
<dbReference type="EMBL" id="AWWK01000018">
    <property type="protein sequence ID" value="ETY75118.1"/>
    <property type="molecule type" value="Genomic_DNA"/>
</dbReference>
<dbReference type="InterPro" id="IPR011701">
    <property type="entry name" value="MFS"/>
</dbReference>
<feature type="transmembrane region" description="Helical" evidence="6">
    <location>
        <begin position="309"/>
        <end position="327"/>
    </location>
</feature>
<evidence type="ECO:0000256" key="6">
    <source>
        <dbReference type="SAM" id="Phobius"/>
    </source>
</evidence>
<dbReference type="PRINTS" id="PR01036">
    <property type="entry name" value="TCRTETB"/>
</dbReference>
<feature type="transmembrane region" description="Helical" evidence="6">
    <location>
        <begin position="92"/>
        <end position="112"/>
    </location>
</feature>
<dbReference type="InterPro" id="IPR036259">
    <property type="entry name" value="MFS_trans_sf"/>
</dbReference>
<dbReference type="PANTHER" id="PTHR42718">
    <property type="entry name" value="MAJOR FACILITATOR SUPERFAMILY MULTIDRUG TRANSPORTER MFSC"/>
    <property type="match status" value="1"/>
</dbReference>
<dbReference type="InterPro" id="IPR020846">
    <property type="entry name" value="MFS_dom"/>
</dbReference>
<organism evidence="8 9">
    <name type="scientific">Lactiplantibacillus fabifermentans T30PCM01</name>
    <dbReference type="NCBI Taxonomy" id="1400520"/>
    <lineage>
        <taxon>Bacteria</taxon>
        <taxon>Bacillati</taxon>
        <taxon>Bacillota</taxon>
        <taxon>Bacilli</taxon>
        <taxon>Lactobacillales</taxon>
        <taxon>Lactobacillaceae</taxon>
        <taxon>Lactiplantibacillus</taxon>
    </lineage>
</organism>
<dbReference type="PROSITE" id="PS50850">
    <property type="entry name" value="MFS"/>
    <property type="match status" value="1"/>
</dbReference>
<feature type="transmembrane region" description="Helical" evidence="6">
    <location>
        <begin position="240"/>
        <end position="259"/>
    </location>
</feature>
<dbReference type="GO" id="GO:0022857">
    <property type="term" value="F:transmembrane transporter activity"/>
    <property type="evidence" value="ECO:0007669"/>
    <property type="project" value="InterPro"/>
</dbReference>
<feature type="transmembrane region" description="Helical" evidence="6">
    <location>
        <begin position="448"/>
        <end position="467"/>
    </location>
</feature>
<gene>
    <name evidence="8" type="ORF">LFAB_03625</name>
</gene>
<sequence>MVNGGLFLSATTTTQVTPATKRAIFGAAGLAFCGILVETSMNVTFPTLMRQFSTSLNAVQWVTTAYLLAVAATMVVAAFTQNRFKWRTIINIGGSAFVIGGLLCATSPSLWVLLLGRIIQAIGTGFALPLVFAQIMRQVPFTAQGRFTGTAGMLIALAPSLGPTYGGLVTQLLTWRLIFWITLPFGLLAWFITAKNIHQPQQPTVQRFPLMQFILIVLTLIMMTWAFNSIGTTGFSLVNFWVPLMVALLALWGFFKLAATGDQPLINVAIFHNRAFSKALAIYFLIQFIQIGLTFLLPNFTQLALGKDAMVSGLMLLAGSLTSAILSPLTGKWMDRAGIQKPARLGGILLILATLGFALVATHLSIPIIVGLFVVYQMGFSCLFNNTLTYGLQQLPPHQLGDGNATFNTLQQYSGSLGTAIMAALLATGSELHPHSSRFIQTTAGTQLALWLSLVIIVVTALIAWSLKPTKSAN</sequence>
<dbReference type="PATRIC" id="fig|1400520.3.peg.713"/>
<feature type="transmembrane region" description="Helical" evidence="6">
    <location>
        <begin position="23"/>
        <end position="41"/>
    </location>
</feature>
<dbReference type="HOGENOM" id="CLU_000960_28_0_9"/>
<feature type="domain" description="Major facilitator superfamily (MFS) profile" evidence="7">
    <location>
        <begin position="1"/>
        <end position="472"/>
    </location>
</feature>
<comment type="subcellular location">
    <subcellularLocation>
        <location evidence="1">Cell membrane</location>
        <topology evidence="1">Multi-pass membrane protein</topology>
    </subcellularLocation>
</comment>
<comment type="caution">
    <text evidence="8">The sequence shown here is derived from an EMBL/GenBank/DDBJ whole genome shotgun (WGS) entry which is preliminary data.</text>
</comment>
<dbReference type="AlphaFoldDB" id="W6TAW1"/>
<name>W6TAW1_9LACO</name>
<keyword evidence="3 6" id="KW-0812">Transmembrane</keyword>
<accession>W6TAW1</accession>
<dbReference type="PANTHER" id="PTHR42718:SF9">
    <property type="entry name" value="MAJOR FACILITATOR SUPERFAMILY MULTIDRUG TRANSPORTER MFSC"/>
    <property type="match status" value="1"/>
</dbReference>
<evidence type="ECO:0000256" key="4">
    <source>
        <dbReference type="ARBA" id="ARBA00022989"/>
    </source>
</evidence>
<dbReference type="OrthoDB" id="9816041at2"/>
<dbReference type="Proteomes" id="UP000019247">
    <property type="component" value="Unassembled WGS sequence"/>
</dbReference>
<feature type="transmembrane region" description="Helical" evidence="6">
    <location>
        <begin position="348"/>
        <end position="376"/>
    </location>
</feature>
<dbReference type="Pfam" id="PF07690">
    <property type="entry name" value="MFS_1"/>
    <property type="match status" value="1"/>
</dbReference>
<evidence type="ECO:0000256" key="1">
    <source>
        <dbReference type="ARBA" id="ARBA00004651"/>
    </source>
</evidence>
<dbReference type="SUPFAM" id="SSF103473">
    <property type="entry name" value="MFS general substrate transporter"/>
    <property type="match status" value="1"/>
</dbReference>
<keyword evidence="2" id="KW-0813">Transport</keyword>
<evidence type="ECO:0000256" key="3">
    <source>
        <dbReference type="ARBA" id="ARBA00022692"/>
    </source>
</evidence>
<evidence type="ECO:0000313" key="9">
    <source>
        <dbReference type="Proteomes" id="UP000019247"/>
    </source>
</evidence>
<feature type="transmembrane region" description="Helical" evidence="6">
    <location>
        <begin position="61"/>
        <end position="80"/>
    </location>
</feature>
<dbReference type="Gene3D" id="1.20.1250.20">
    <property type="entry name" value="MFS general substrate transporter like domains"/>
    <property type="match status" value="1"/>
</dbReference>
<protein>
    <submittedName>
        <fullName evidence="8">Multidrug MFS transporter</fullName>
    </submittedName>
</protein>
<evidence type="ECO:0000256" key="2">
    <source>
        <dbReference type="ARBA" id="ARBA00022448"/>
    </source>
</evidence>
<dbReference type="Gene3D" id="1.20.1720.10">
    <property type="entry name" value="Multidrug resistance protein D"/>
    <property type="match status" value="1"/>
</dbReference>
<feature type="transmembrane region" description="Helical" evidence="6">
    <location>
        <begin position="177"/>
        <end position="197"/>
    </location>
</feature>
<feature type="transmembrane region" description="Helical" evidence="6">
    <location>
        <begin position="118"/>
        <end position="135"/>
    </location>
</feature>
<reference evidence="8 9" key="1">
    <citation type="journal article" date="2014" name="Genome Announc.">
        <title>Genome Sequence of Lactobacillus fabifermentans Strain T30PCM01, Isolated from Fermenting Grape Marc.</title>
        <authorList>
            <person name="Treu L."/>
            <person name="Vendramin V."/>
            <person name="Bovo B."/>
            <person name="Giacomini A."/>
            <person name="Corich V."/>
            <person name="Campanaro S."/>
        </authorList>
    </citation>
    <scope>NUCLEOTIDE SEQUENCE [LARGE SCALE GENOMIC DNA]</scope>
    <source>
        <strain evidence="8 9">T30PCM01</strain>
    </source>
</reference>